<evidence type="ECO:0000313" key="1">
    <source>
        <dbReference type="EMBL" id="BBL91776.1"/>
    </source>
</evidence>
<dbReference type="EMBL" id="AP019799">
    <property type="protein sequence ID" value="BBL91776.1"/>
    <property type="molecule type" value="Genomic_DNA"/>
</dbReference>
<reference evidence="2" key="1">
    <citation type="submission" date="2019-07" db="EMBL/GenBank/DDBJ databases">
        <title>Complete Genome Sequences of Vibrion rotiferianus strain AM7.</title>
        <authorList>
            <person name="Miyazaki K."/>
            <person name="Wiseschart A."/>
            <person name="Pootanakit K."/>
            <person name="Ishimori K."/>
            <person name="Kitahara K."/>
        </authorList>
    </citation>
    <scope>NUCLEOTIDE SEQUENCE [LARGE SCALE GENOMIC DNA]</scope>
    <source>
        <strain evidence="2">AM7</strain>
    </source>
</reference>
<dbReference type="Proteomes" id="UP000315115">
    <property type="component" value="Chromosome 2"/>
</dbReference>
<accession>A0A510IH64</accession>
<organism evidence="1 2">
    <name type="scientific">Vibrio rotiferianus</name>
    <dbReference type="NCBI Taxonomy" id="190895"/>
    <lineage>
        <taxon>Bacteria</taxon>
        <taxon>Pseudomonadati</taxon>
        <taxon>Pseudomonadota</taxon>
        <taxon>Gammaproteobacteria</taxon>
        <taxon>Vibrionales</taxon>
        <taxon>Vibrionaceae</taxon>
        <taxon>Vibrio</taxon>
    </lineage>
</organism>
<evidence type="ECO:0000313" key="2">
    <source>
        <dbReference type="Proteomes" id="UP000315115"/>
    </source>
</evidence>
<name>A0A510IH64_9VIBR</name>
<proteinExistence type="predicted"/>
<sequence length="47" mass="5348">MELASLNPYKIKIITFGDDSYLINKVCTNFQNTKYHKLIVAKIISSA</sequence>
<dbReference type="AlphaFoldDB" id="A0A510IH64"/>
<protein>
    <submittedName>
        <fullName evidence="1">Uncharacterized protein</fullName>
    </submittedName>
</protein>
<gene>
    <name evidence="1" type="ORF">VroAM7_44290</name>
</gene>